<keyword evidence="1" id="KW-0694">RNA-binding</keyword>
<protein>
    <submittedName>
        <fullName evidence="3">Dsrm-domain-containing protein</fullName>
    </submittedName>
</protein>
<dbReference type="Gene3D" id="3.30.160.20">
    <property type="match status" value="1"/>
</dbReference>
<dbReference type="SMART" id="SM00358">
    <property type="entry name" value="DSRM"/>
    <property type="match status" value="1"/>
</dbReference>
<dbReference type="InterPro" id="IPR014720">
    <property type="entry name" value="dsRBD_dom"/>
</dbReference>
<dbReference type="Proteomes" id="UP000077266">
    <property type="component" value="Unassembled WGS sequence"/>
</dbReference>
<evidence type="ECO:0000313" key="4">
    <source>
        <dbReference type="Proteomes" id="UP000077266"/>
    </source>
</evidence>
<dbReference type="PROSITE" id="PS50137">
    <property type="entry name" value="DS_RBD"/>
    <property type="match status" value="1"/>
</dbReference>
<name>A0A165JV08_EXIGL</name>
<dbReference type="InParanoid" id="A0A165JV08"/>
<reference evidence="3 4" key="1">
    <citation type="journal article" date="2016" name="Mol. Biol. Evol.">
        <title>Comparative Genomics of Early-Diverging Mushroom-Forming Fungi Provides Insights into the Origins of Lignocellulose Decay Capabilities.</title>
        <authorList>
            <person name="Nagy L.G."/>
            <person name="Riley R."/>
            <person name="Tritt A."/>
            <person name="Adam C."/>
            <person name="Daum C."/>
            <person name="Floudas D."/>
            <person name="Sun H."/>
            <person name="Yadav J.S."/>
            <person name="Pangilinan J."/>
            <person name="Larsson K.H."/>
            <person name="Matsuura K."/>
            <person name="Barry K."/>
            <person name="Labutti K."/>
            <person name="Kuo R."/>
            <person name="Ohm R.A."/>
            <person name="Bhattacharya S.S."/>
            <person name="Shirouzu T."/>
            <person name="Yoshinaga Y."/>
            <person name="Martin F.M."/>
            <person name="Grigoriev I.V."/>
            <person name="Hibbett D.S."/>
        </authorList>
    </citation>
    <scope>NUCLEOTIDE SEQUENCE [LARGE SCALE GENOMIC DNA]</scope>
    <source>
        <strain evidence="3 4">HHB12029</strain>
    </source>
</reference>
<dbReference type="EMBL" id="KV425958">
    <property type="protein sequence ID" value="KZV95371.1"/>
    <property type="molecule type" value="Genomic_DNA"/>
</dbReference>
<gene>
    <name evidence="3" type="ORF">EXIGLDRAFT_707377</name>
</gene>
<evidence type="ECO:0000256" key="1">
    <source>
        <dbReference type="PROSITE-ProRule" id="PRU00266"/>
    </source>
</evidence>
<dbReference type="AlphaFoldDB" id="A0A165JV08"/>
<dbReference type="GO" id="GO:0003723">
    <property type="term" value="F:RNA binding"/>
    <property type="evidence" value="ECO:0007669"/>
    <property type="project" value="UniProtKB-UniRule"/>
</dbReference>
<dbReference type="Pfam" id="PF00035">
    <property type="entry name" value="dsrm"/>
    <property type="match status" value="1"/>
</dbReference>
<proteinExistence type="predicted"/>
<sequence>MEIEVDLERDSKRKVLRAYPELPILSAAINEVLAEEYSNPGSPGYLRQLGQCVLYYATAKSRGVIPFEEGSRTKTKANVPLQYETLAQWARGYGLDERSGVGSGDAGAIEDTETLAARFQSYAGAVEEMYGPKRVIEWLRKLGQVPYDSDDARSVPVGEKREVADITNYRAVLNEWGTRQGKEVAWGYEQSGGAPHMPTWTATCKVDGQEYGRGKGSSKAEARENAARATWAKLVEDGMDEE</sequence>
<evidence type="ECO:0000259" key="2">
    <source>
        <dbReference type="PROSITE" id="PS50137"/>
    </source>
</evidence>
<organism evidence="3 4">
    <name type="scientific">Exidia glandulosa HHB12029</name>
    <dbReference type="NCBI Taxonomy" id="1314781"/>
    <lineage>
        <taxon>Eukaryota</taxon>
        <taxon>Fungi</taxon>
        <taxon>Dikarya</taxon>
        <taxon>Basidiomycota</taxon>
        <taxon>Agaricomycotina</taxon>
        <taxon>Agaricomycetes</taxon>
        <taxon>Auriculariales</taxon>
        <taxon>Exidiaceae</taxon>
        <taxon>Exidia</taxon>
    </lineage>
</organism>
<dbReference type="SUPFAM" id="SSF54768">
    <property type="entry name" value="dsRNA-binding domain-like"/>
    <property type="match status" value="1"/>
</dbReference>
<feature type="domain" description="DRBM" evidence="2">
    <location>
        <begin position="168"/>
        <end position="236"/>
    </location>
</feature>
<evidence type="ECO:0000313" key="3">
    <source>
        <dbReference type="EMBL" id="KZV95371.1"/>
    </source>
</evidence>
<keyword evidence="4" id="KW-1185">Reference proteome</keyword>
<accession>A0A165JV08</accession>
<dbReference type="OrthoDB" id="3246846at2759"/>